<dbReference type="Proteomes" id="UP001207116">
    <property type="component" value="Unassembled WGS sequence"/>
</dbReference>
<gene>
    <name evidence="4" type="ORF">OO016_14105</name>
</gene>
<comment type="caution">
    <text evidence="4">The sequence shown here is derived from an EMBL/GenBank/DDBJ whole genome shotgun (WGS) entry which is preliminary data.</text>
</comment>
<protein>
    <submittedName>
        <fullName evidence="4">Hsp20/alpha crystallin family protein</fullName>
    </submittedName>
</protein>
<evidence type="ECO:0000256" key="1">
    <source>
        <dbReference type="PROSITE-ProRule" id="PRU00285"/>
    </source>
</evidence>
<dbReference type="InterPro" id="IPR002068">
    <property type="entry name" value="A-crystallin/Hsp20_dom"/>
</dbReference>
<keyword evidence="5" id="KW-1185">Reference proteome</keyword>
<dbReference type="Pfam" id="PF00011">
    <property type="entry name" value="HSP20"/>
    <property type="match status" value="1"/>
</dbReference>
<dbReference type="SUPFAM" id="SSF49764">
    <property type="entry name" value="HSP20-like chaperones"/>
    <property type="match status" value="1"/>
</dbReference>
<dbReference type="RefSeq" id="WP_266015354.1">
    <property type="nucleotide sequence ID" value="NZ_JAPFQP010000004.1"/>
</dbReference>
<evidence type="ECO:0000259" key="3">
    <source>
        <dbReference type="PROSITE" id="PS01031"/>
    </source>
</evidence>
<reference evidence="4" key="1">
    <citation type="submission" date="2022-11" db="EMBL/GenBank/DDBJ databases">
        <title>The characterization of three novel Bacteroidetes species and genomic analysis of their roles in tidal elemental geochemical cycles.</title>
        <authorList>
            <person name="Ma K.-J."/>
        </authorList>
    </citation>
    <scope>NUCLEOTIDE SEQUENCE</scope>
    <source>
        <strain evidence="4">M415</strain>
    </source>
</reference>
<accession>A0AAE3MP32</accession>
<dbReference type="PROSITE" id="PS01031">
    <property type="entry name" value="SHSP"/>
    <property type="match status" value="1"/>
</dbReference>
<dbReference type="AlphaFoldDB" id="A0AAE3MP32"/>
<evidence type="ECO:0000313" key="4">
    <source>
        <dbReference type="EMBL" id="MCX2720743.1"/>
    </source>
</evidence>
<dbReference type="InterPro" id="IPR031107">
    <property type="entry name" value="Small_HSP"/>
</dbReference>
<comment type="similarity">
    <text evidence="1 2">Belongs to the small heat shock protein (HSP20) family.</text>
</comment>
<proteinExistence type="inferred from homology"/>
<name>A0AAE3MP32_9FLAO</name>
<dbReference type="InterPro" id="IPR008978">
    <property type="entry name" value="HSP20-like_chaperone"/>
</dbReference>
<feature type="domain" description="SHSP" evidence="3">
    <location>
        <begin position="43"/>
        <end position="156"/>
    </location>
</feature>
<sequence>MSLVKFKKRTRPFADLVTSDFFDMEDFFDNRFWKRGLLNERFWNGRTGEPALNIKELDDHFEIELAAPGFSKKDFDITLEDGYLRVSAEKSAEKEEKEEEFTRKEFSYNAFERSLLLPESVKDEEIEAKYKDGILRFNLVKKEEVVKKAPKKVEIS</sequence>
<dbReference type="EMBL" id="JAPFQP010000004">
    <property type="protein sequence ID" value="MCX2720743.1"/>
    <property type="molecule type" value="Genomic_DNA"/>
</dbReference>
<organism evidence="4 5">
    <name type="scientific">Lentiprolixibacter aurantiacus</name>
    <dbReference type="NCBI Taxonomy" id="2993939"/>
    <lineage>
        <taxon>Bacteria</taxon>
        <taxon>Pseudomonadati</taxon>
        <taxon>Bacteroidota</taxon>
        <taxon>Flavobacteriia</taxon>
        <taxon>Flavobacteriales</taxon>
        <taxon>Flavobacteriaceae</taxon>
        <taxon>Lentiprolixibacter</taxon>
    </lineage>
</organism>
<dbReference type="PANTHER" id="PTHR11527">
    <property type="entry name" value="HEAT-SHOCK PROTEIN 20 FAMILY MEMBER"/>
    <property type="match status" value="1"/>
</dbReference>
<evidence type="ECO:0000256" key="2">
    <source>
        <dbReference type="RuleBase" id="RU003616"/>
    </source>
</evidence>
<evidence type="ECO:0000313" key="5">
    <source>
        <dbReference type="Proteomes" id="UP001207116"/>
    </source>
</evidence>
<dbReference type="Gene3D" id="2.60.40.790">
    <property type="match status" value="1"/>
</dbReference>
<dbReference type="CDD" id="cd06464">
    <property type="entry name" value="ACD_sHsps-like"/>
    <property type="match status" value="1"/>
</dbReference>